<dbReference type="InterPro" id="IPR029039">
    <property type="entry name" value="Flavoprotein-like_sf"/>
</dbReference>
<dbReference type="GO" id="GO:0010181">
    <property type="term" value="F:FMN binding"/>
    <property type="evidence" value="ECO:0007669"/>
    <property type="project" value="InterPro"/>
</dbReference>
<dbReference type="InParanoid" id="A0A1Q6DU75"/>
<feature type="domain" description="Flavodoxin-like" evidence="1">
    <location>
        <begin position="4"/>
        <end position="152"/>
    </location>
</feature>
<dbReference type="Pfam" id="PF00258">
    <property type="entry name" value="Flavodoxin_1"/>
    <property type="match status" value="1"/>
</dbReference>
<organism evidence="2 3">
    <name type="scientific">Methanohalarchaeum thermophilum</name>
    <dbReference type="NCBI Taxonomy" id="1903181"/>
    <lineage>
        <taxon>Archaea</taxon>
        <taxon>Methanobacteriati</taxon>
        <taxon>Methanobacteriota</taxon>
        <taxon>Methanonatronarchaeia</taxon>
        <taxon>Methanonatronarchaeales</taxon>
        <taxon>Methanonatronarchaeaceae</taxon>
        <taxon>Candidatus Methanohalarchaeum</taxon>
    </lineage>
</organism>
<accession>A0A1Q6DU75</accession>
<dbReference type="GO" id="GO:0016020">
    <property type="term" value="C:membrane"/>
    <property type="evidence" value="ECO:0007669"/>
    <property type="project" value="TreeGrafter"/>
</dbReference>
<dbReference type="InterPro" id="IPR008254">
    <property type="entry name" value="Flavodoxin/NO_synth"/>
</dbReference>
<evidence type="ECO:0000313" key="2">
    <source>
        <dbReference type="EMBL" id="OKY77929.1"/>
    </source>
</evidence>
<dbReference type="STRING" id="1903181.BTN85_0406"/>
<dbReference type="GO" id="GO:0003955">
    <property type="term" value="F:NAD(P)H dehydrogenase (quinone) activity"/>
    <property type="evidence" value="ECO:0007669"/>
    <property type="project" value="TreeGrafter"/>
</dbReference>
<dbReference type="PANTHER" id="PTHR30546">
    <property type="entry name" value="FLAVODOXIN-RELATED PROTEIN WRBA-RELATED"/>
    <property type="match status" value="1"/>
</dbReference>
<evidence type="ECO:0000313" key="3">
    <source>
        <dbReference type="Proteomes" id="UP000185744"/>
    </source>
</evidence>
<dbReference type="PANTHER" id="PTHR30546:SF23">
    <property type="entry name" value="FLAVOPROTEIN-LIKE PROTEIN YCP4-RELATED"/>
    <property type="match status" value="1"/>
</dbReference>
<dbReference type="Proteomes" id="UP000185744">
    <property type="component" value="Unassembled WGS sequence"/>
</dbReference>
<comment type="caution">
    <text evidence="2">The sequence shown here is derived from an EMBL/GenBank/DDBJ whole genome shotgun (WGS) entry which is preliminary data.</text>
</comment>
<dbReference type="PROSITE" id="PS50902">
    <property type="entry name" value="FLAVODOXIN_LIKE"/>
    <property type="match status" value="1"/>
</dbReference>
<name>A0A1Q6DU75_METT1</name>
<dbReference type="SUPFAM" id="SSF52218">
    <property type="entry name" value="Flavoproteins"/>
    <property type="match status" value="1"/>
</dbReference>
<dbReference type="AlphaFoldDB" id="A0A1Q6DU75"/>
<dbReference type="EMBL" id="MSDW01000001">
    <property type="protein sequence ID" value="OKY77929.1"/>
    <property type="molecule type" value="Genomic_DNA"/>
</dbReference>
<proteinExistence type="predicted"/>
<protein>
    <submittedName>
        <fullName evidence="2">Multimeric flavodoxin WrbA</fullName>
    </submittedName>
</protein>
<sequence length="161" mass="17317">MTKILVGYHSKTGNTEKMAKQVANGVRETEADCTLKKVKNIDIGDLKEADGLIIGSPTYYGGPSKEVVELFEKSNSIRGELDKMVGAAFASSHHRAGGNETTLLSILKKMLIHGMLVLGDPIETGGHYGAVSVGEPDEQTKKECNKLAKRVVKVTSEMTPT</sequence>
<dbReference type="FunCoup" id="A0A1Q6DU75">
    <property type="interactions" value="3"/>
</dbReference>
<reference evidence="2" key="1">
    <citation type="submission" date="2016-12" db="EMBL/GenBank/DDBJ databases">
        <title>Discovery of methanogenic haloarchaea.</title>
        <authorList>
            <person name="Sorokin D.Y."/>
            <person name="Makarova K.S."/>
            <person name="Abbas B."/>
            <person name="Ferrer M."/>
            <person name="Golyshin P.N."/>
        </authorList>
    </citation>
    <scope>NUCLEOTIDE SEQUENCE [LARGE SCALE GENOMIC DNA]</scope>
    <source>
        <strain evidence="2">HMET1</strain>
    </source>
</reference>
<dbReference type="Gene3D" id="3.40.50.360">
    <property type="match status" value="1"/>
</dbReference>
<keyword evidence="3" id="KW-1185">Reference proteome</keyword>
<gene>
    <name evidence="2" type="ORF">BTN85_0406</name>
</gene>
<evidence type="ECO:0000259" key="1">
    <source>
        <dbReference type="PROSITE" id="PS50902"/>
    </source>
</evidence>